<accession>A0ABT0SBK7</accession>
<organism evidence="1 2">
    <name type="scientific">Sphingomonas brevis</name>
    <dbReference type="NCBI Taxonomy" id="2908206"/>
    <lineage>
        <taxon>Bacteria</taxon>
        <taxon>Pseudomonadati</taxon>
        <taxon>Pseudomonadota</taxon>
        <taxon>Alphaproteobacteria</taxon>
        <taxon>Sphingomonadales</taxon>
        <taxon>Sphingomonadaceae</taxon>
        <taxon>Sphingomonas</taxon>
    </lineage>
</organism>
<dbReference type="Proteomes" id="UP001165383">
    <property type="component" value="Unassembled WGS sequence"/>
</dbReference>
<keyword evidence="2" id="KW-1185">Reference proteome</keyword>
<proteinExistence type="predicted"/>
<sequence length="258" mass="28400">MIETASTGTEYLRSLRLAQPQAGLFGLDAPDFPQVVFDGAKDQAVVAGSEVVSFTESVEAEFREIISDSALVAQFGANAKYKVEQDPIAWFDHYYSILGGMGWVTQSRETAEYQFKKDGLEVHEAVLEVVEAFLGPIPGAAKLVKIALGSLAKMDDSPLITLFNKQSEKANVGRFQFTLVRQEGSSFLADGMSFGIKAKKNVTQILFFKLHSAEARMRRSLAKVSIGADALEGLRDQLKIMIQAHRNKFLTELPLAFE</sequence>
<dbReference type="EMBL" id="JAMGBB010000001">
    <property type="protein sequence ID" value="MCL6741789.1"/>
    <property type="molecule type" value="Genomic_DNA"/>
</dbReference>
<evidence type="ECO:0000313" key="2">
    <source>
        <dbReference type="Proteomes" id="UP001165383"/>
    </source>
</evidence>
<comment type="caution">
    <text evidence="1">The sequence shown here is derived from an EMBL/GenBank/DDBJ whole genome shotgun (WGS) entry which is preliminary data.</text>
</comment>
<gene>
    <name evidence="1" type="ORF">LZ518_11690</name>
</gene>
<dbReference type="RefSeq" id="WP_249916155.1">
    <property type="nucleotide sequence ID" value="NZ_JAMGBB010000001.1"/>
</dbReference>
<protein>
    <submittedName>
        <fullName evidence="1">Uncharacterized protein</fullName>
    </submittedName>
</protein>
<evidence type="ECO:0000313" key="1">
    <source>
        <dbReference type="EMBL" id="MCL6741789.1"/>
    </source>
</evidence>
<reference evidence="1" key="1">
    <citation type="submission" date="2022-05" db="EMBL/GenBank/DDBJ databases">
        <authorList>
            <person name="Jo J.-H."/>
            <person name="Im W.-T."/>
        </authorList>
    </citation>
    <scope>NUCLEOTIDE SEQUENCE</scope>
    <source>
        <strain evidence="1">RB56-2</strain>
    </source>
</reference>
<name>A0ABT0SBK7_9SPHN</name>